<comment type="caution">
    <text evidence="1">The sequence shown here is derived from an EMBL/GenBank/DDBJ whole genome shotgun (WGS) entry which is preliminary data.</text>
</comment>
<reference evidence="1 2" key="1">
    <citation type="journal article" date="2019" name="Extremophiles">
        <title>Biogeography of thermophiles and predominance of Thermus scotoductus in domestic water heaters.</title>
        <authorList>
            <person name="Wilpiszeski R.L."/>
            <person name="Zhang Z."/>
            <person name="House C.H."/>
        </authorList>
    </citation>
    <scope>NUCLEOTIDE SEQUENCE [LARGE SCALE GENOMIC DNA]</scope>
    <source>
        <strain evidence="1 2">20_S20</strain>
    </source>
</reference>
<name>A0A430S6D4_THESC</name>
<protein>
    <recommendedName>
        <fullName evidence="3">DNA-binding protein</fullName>
    </recommendedName>
</protein>
<dbReference type="EMBL" id="PEMD01000294">
    <property type="protein sequence ID" value="RTH30497.1"/>
    <property type="molecule type" value="Genomic_DNA"/>
</dbReference>
<dbReference type="AlphaFoldDB" id="A0A430S6D4"/>
<evidence type="ECO:0000313" key="2">
    <source>
        <dbReference type="Proteomes" id="UP000286928"/>
    </source>
</evidence>
<dbReference type="Proteomes" id="UP000286928">
    <property type="component" value="Unassembled WGS sequence"/>
</dbReference>
<evidence type="ECO:0000313" key="1">
    <source>
        <dbReference type="EMBL" id="RTH30497.1"/>
    </source>
</evidence>
<accession>A0A430S6D4</accession>
<organism evidence="1 2">
    <name type="scientific">Thermus scotoductus</name>
    <dbReference type="NCBI Taxonomy" id="37636"/>
    <lineage>
        <taxon>Bacteria</taxon>
        <taxon>Thermotogati</taxon>
        <taxon>Deinococcota</taxon>
        <taxon>Deinococci</taxon>
        <taxon>Thermales</taxon>
        <taxon>Thermaceae</taxon>
        <taxon>Thermus</taxon>
    </lineage>
</organism>
<sequence length="90" mass="10466">MRLMRLREVSEAYGIPMDSLYRAARAAPGDPHHLPHVRLGAGGTIWTREDWVEEWLMRMRSDAGIPRRRWSTAKDLQAEIKRLEQRLGGE</sequence>
<gene>
    <name evidence="1" type="ORF">CSW33_10085</name>
</gene>
<evidence type="ECO:0008006" key="3">
    <source>
        <dbReference type="Google" id="ProtNLM"/>
    </source>
</evidence>
<proteinExistence type="predicted"/>